<evidence type="ECO:0000313" key="3">
    <source>
        <dbReference type="Proteomes" id="UP000054560"/>
    </source>
</evidence>
<dbReference type="AlphaFoldDB" id="A0A0L0G5F5"/>
<protein>
    <submittedName>
        <fullName evidence="2">Uncharacterized protein</fullName>
    </submittedName>
</protein>
<name>A0A0L0G5F5_9EUKA</name>
<proteinExistence type="predicted"/>
<evidence type="ECO:0000313" key="2">
    <source>
        <dbReference type="EMBL" id="KNC83488.1"/>
    </source>
</evidence>
<dbReference type="Proteomes" id="UP000054560">
    <property type="component" value="Unassembled WGS sequence"/>
</dbReference>
<keyword evidence="1" id="KW-0175">Coiled coil</keyword>
<organism evidence="2 3">
    <name type="scientific">Sphaeroforma arctica JP610</name>
    <dbReference type="NCBI Taxonomy" id="667725"/>
    <lineage>
        <taxon>Eukaryota</taxon>
        <taxon>Ichthyosporea</taxon>
        <taxon>Ichthyophonida</taxon>
        <taxon>Sphaeroforma</taxon>
    </lineage>
</organism>
<dbReference type="RefSeq" id="XP_014157390.1">
    <property type="nucleotide sequence ID" value="XM_014301915.1"/>
</dbReference>
<reference evidence="2 3" key="1">
    <citation type="submission" date="2011-02" db="EMBL/GenBank/DDBJ databases">
        <title>The Genome Sequence of Sphaeroforma arctica JP610.</title>
        <authorList>
            <consortium name="The Broad Institute Genome Sequencing Platform"/>
            <person name="Russ C."/>
            <person name="Cuomo C."/>
            <person name="Young S.K."/>
            <person name="Zeng Q."/>
            <person name="Gargeya S."/>
            <person name="Alvarado L."/>
            <person name="Berlin A."/>
            <person name="Chapman S.B."/>
            <person name="Chen Z."/>
            <person name="Freedman E."/>
            <person name="Gellesch M."/>
            <person name="Goldberg J."/>
            <person name="Griggs A."/>
            <person name="Gujja S."/>
            <person name="Heilman E."/>
            <person name="Heiman D."/>
            <person name="Howarth C."/>
            <person name="Mehta T."/>
            <person name="Neiman D."/>
            <person name="Pearson M."/>
            <person name="Roberts A."/>
            <person name="Saif S."/>
            <person name="Shea T."/>
            <person name="Shenoy N."/>
            <person name="Sisk P."/>
            <person name="Stolte C."/>
            <person name="Sykes S."/>
            <person name="White J."/>
            <person name="Yandava C."/>
            <person name="Burger G."/>
            <person name="Gray M.W."/>
            <person name="Holland P.W.H."/>
            <person name="King N."/>
            <person name="Lang F.B.F."/>
            <person name="Roger A.J."/>
            <person name="Ruiz-Trillo I."/>
            <person name="Haas B."/>
            <person name="Nusbaum C."/>
            <person name="Birren B."/>
        </authorList>
    </citation>
    <scope>NUCLEOTIDE SEQUENCE [LARGE SCALE GENOMIC DNA]</scope>
    <source>
        <strain evidence="2 3">JP610</strain>
    </source>
</reference>
<dbReference type="GeneID" id="25904773"/>
<keyword evidence="3" id="KW-1185">Reference proteome</keyword>
<gene>
    <name evidence="2" type="ORF">SARC_04269</name>
</gene>
<sequence length="147" mass="16871">MSAIPQHEVDDWKRLTSMIDNLQNDRISDKHHAQERKVHDVTLKLSGDEETLKKLEKKAKKEAKDVKSISKPGFKRFGARIGGHLDEKTEKEKKEAVAAQNAVEKKQEEIQREKKELEQLTQALQHLSVQAGSLKTAEKDRKNLIKQ</sequence>
<evidence type="ECO:0000256" key="1">
    <source>
        <dbReference type="SAM" id="Coils"/>
    </source>
</evidence>
<accession>A0A0L0G5F5</accession>
<feature type="coiled-coil region" evidence="1">
    <location>
        <begin position="89"/>
        <end position="130"/>
    </location>
</feature>
<dbReference type="EMBL" id="KQ241830">
    <property type="protein sequence ID" value="KNC83488.1"/>
    <property type="molecule type" value="Genomic_DNA"/>
</dbReference>